<dbReference type="KEGG" id="osn:115217505"/>
<evidence type="ECO:0000256" key="3">
    <source>
        <dbReference type="SAM" id="MobiDB-lite"/>
    </source>
</evidence>
<name>A0A6P7SY32_9MOLL</name>
<dbReference type="InterPro" id="IPR052580">
    <property type="entry name" value="Lipid_Hydrolase"/>
</dbReference>
<evidence type="ECO:0000259" key="4">
    <source>
        <dbReference type="PROSITE" id="PS51635"/>
    </source>
</evidence>
<accession>A0A6P7SY32</accession>
<dbReference type="GO" id="GO:0006629">
    <property type="term" value="P:lipid metabolic process"/>
    <property type="evidence" value="ECO:0007669"/>
    <property type="project" value="UniProtKB-KW"/>
</dbReference>
<dbReference type="CDD" id="cd07207">
    <property type="entry name" value="Pat_ExoU_VipD_like"/>
    <property type="match status" value="1"/>
</dbReference>
<reference evidence="6" key="1">
    <citation type="submission" date="2025-08" db="UniProtKB">
        <authorList>
            <consortium name="RefSeq"/>
        </authorList>
    </citation>
    <scope>IDENTIFICATION</scope>
</reference>
<feature type="domain" description="PNPLA" evidence="4">
    <location>
        <begin position="39"/>
        <end position="229"/>
    </location>
</feature>
<dbReference type="AlphaFoldDB" id="A0A6P7SY32"/>
<keyword evidence="1" id="KW-0443">Lipid metabolism</keyword>
<dbReference type="RefSeq" id="XP_029643082.1">
    <property type="nucleotide sequence ID" value="XM_029787222.2"/>
</dbReference>
<evidence type="ECO:0000256" key="2">
    <source>
        <dbReference type="PROSITE-ProRule" id="PRU01161"/>
    </source>
</evidence>
<sequence>MGSGQSADSQSTDNSGSESNPGLLLLSDLMNEQYPIENLVFEGCGTKALAYVGAIKVLEKIDALPKIKRFAGVGTGAVVACLLAAGFDCYALRDSLKQHLENVLTANHYNKKGQVNELLNKFGWNSGNKFLDWLGTLLKEKYEDADITFRELYEKTGKELCIVVLNLNRRREEYFHCKTTPTTAIRRAVEMSISIPGLFQPFQFNAGKSRKNYYLDGGILCNYPIHCFDGWWLSMEPGKKVPHKYQPTSDLKTLIRERFSSYNSKTIGFALFDDSHSHGEVDIEMKLRLHQSKAVVPIPTTKLGRKYKADVENEDKLKDLFKSLPEATKKLEAALLKIKKSDSNLVSVVQLVKTLTGKESNFTQTDIEALFGIEKNEDQCSKLLKNVSTKEMIAIIDLLYFLDQTSRFLYKSNKRTSRTEVTNILSFWSAINGVAHGNGKLLKENLKRTVGIYTGHVTGNYVKLEEADETYLFQQGWNSTVAFLRQLQKQ</sequence>
<dbReference type="InterPro" id="IPR002641">
    <property type="entry name" value="PNPLA_dom"/>
</dbReference>
<feature type="region of interest" description="Disordered" evidence="3">
    <location>
        <begin position="1"/>
        <end position="20"/>
    </location>
</feature>
<organism evidence="5 6">
    <name type="scientific">Octopus sinensis</name>
    <name type="common">East Asian common octopus</name>
    <dbReference type="NCBI Taxonomy" id="2607531"/>
    <lineage>
        <taxon>Eukaryota</taxon>
        <taxon>Metazoa</taxon>
        <taxon>Spiralia</taxon>
        <taxon>Lophotrochozoa</taxon>
        <taxon>Mollusca</taxon>
        <taxon>Cephalopoda</taxon>
        <taxon>Coleoidea</taxon>
        <taxon>Octopodiformes</taxon>
        <taxon>Octopoda</taxon>
        <taxon>Incirrata</taxon>
        <taxon>Octopodidae</taxon>
        <taxon>Octopus</taxon>
    </lineage>
</organism>
<dbReference type="PANTHER" id="PTHR46394">
    <property type="entry name" value="ANNEXIN"/>
    <property type="match status" value="1"/>
</dbReference>
<dbReference type="Gene3D" id="3.40.1090.10">
    <property type="entry name" value="Cytosolic phospholipase A2 catalytic domain"/>
    <property type="match status" value="2"/>
</dbReference>
<dbReference type="PROSITE" id="PS51635">
    <property type="entry name" value="PNPLA"/>
    <property type="match status" value="1"/>
</dbReference>
<evidence type="ECO:0000313" key="6">
    <source>
        <dbReference type="RefSeq" id="XP_029643082.1"/>
    </source>
</evidence>
<comment type="caution">
    <text evidence="2">Lacks conserved residue(s) required for the propagation of feature annotation.</text>
</comment>
<proteinExistence type="predicted"/>
<dbReference type="PANTHER" id="PTHR46394:SF1">
    <property type="entry name" value="PNPLA DOMAIN-CONTAINING PROTEIN"/>
    <property type="match status" value="1"/>
</dbReference>
<evidence type="ECO:0000256" key="1">
    <source>
        <dbReference type="ARBA" id="ARBA00023098"/>
    </source>
</evidence>
<evidence type="ECO:0000313" key="5">
    <source>
        <dbReference type="Proteomes" id="UP000515154"/>
    </source>
</evidence>
<gene>
    <name evidence="6" type="primary">LOC115217505</name>
</gene>
<dbReference type="Proteomes" id="UP000515154">
    <property type="component" value="Linkage group LG11"/>
</dbReference>
<dbReference type="SUPFAM" id="SSF52151">
    <property type="entry name" value="FabD/lysophospholipase-like"/>
    <property type="match status" value="1"/>
</dbReference>
<dbReference type="Pfam" id="PF01734">
    <property type="entry name" value="Patatin"/>
    <property type="match status" value="1"/>
</dbReference>
<protein>
    <submittedName>
        <fullName evidence="6">Uncharacterized protein LOC115217505 isoform X1</fullName>
    </submittedName>
</protein>
<feature type="short sequence motif" description="DGA/G" evidence="2">
    <location>
        <begin position="216"/>
        <end position="218"/>
    </location>
</feature>
<keyword evidence="5" id="KW-1185">Reference proteome</keyword>
<dbReference type="InterPro" id="IPR016035">
    <property type="entry name" value="Acyl_Trfase/lysoPLipase"/>
</dbReference>